<reference evidence="2 3" key="1">
    <citation type="journal article" date="2020" name="Nat. Microbiol.">
        <title>Lysogenic host-virus interactions in SAR11 marine bacteria.</title>
        <authorList>
            <person name="Morris R.M."/>
            <person name="Cain K.R."/>
            <person name="Hvorecny K.L."/>
            <person name="Kollman J.M."/>
        </authorList>
    </citation>
    <scope>NUCLEOTIDE SEQUENCE [LARGE SCALE GENOMIC DNA]</scope>
    <source>
        <strain evidence="2 3">NP1</strain>
    </source>
</reference>
<dbReference type="EMBL" id="CP038852">
    <property type="protein sequence ID" value="QIZ21219.1"/>
    <property type="molecule type" value="Genomic_DNA"/>
</dbReference>
<gene>
    <name evidence="2" type="ORF">E5R92_05415</name>
</gene>
<proteinExistence type="predicted"/>
<dbReference type="PROSITE" id="PS51257">
    <property type="entry name" value="PROKAR_LIPOPROTEIN"/>
    <property type="match status" value="1"/>
</dbReference>
<sequence length="101" mass="11435">MKKLKFILVSLFFLTLVAGCQTIKDKTDAIVEKENAKLSEYIGKTSSNLQMELGKPDEDFKNNKGNLELIYNTKKYGILCERRFEVDSNSIVIGFVSNGCF</sequence>
<evidence type="ECO:0000256" key="1">
    <source>
        <dbReference type="SAM" id="SignalP"/>
    </source>
</evidence>
<protein>
    <recommendedName>
        <fullName evidence="4">Lipoprotein</fullName>
    </recommendedName>
</protein>
<evidence type="ECO:0008006" key="4">
    <source>
        <dbReference type="Google" id="ProtNLM"/>
    </source>
</evidence>
<accession>A0A6H1Q546</accession>
<dbReference type="Proteomes" id="UP000501094">
    <property type="component" value="Chromosome"/>
</dbReference>
<evidence type="ECO:0000313" key="3">
    <source>
        <dbReference type="Proteomes" id="UP000501094"/>
    </source>
</evidence>
<dbReference type="AlphaFoldDB" id="A0A6H1Q546"/>
<organism evidence="2 3">
    <name type="scientific">Candidatus Pelagibacter giovannonii</name>
    <dbReference type="NCBI Taxonomy" id="2563896"/>
    <lineage>
        <taxon>Bacteria</taxon>
        <taxon>Pseudomonadati</taxon>
        <taxon>Pseudomonadota</taxon>
        <taxon>Alphaproteobacteria</taxon>
        <taxon>Candidatus Pelagibacterales</taxon>
        <taxon>Candidatus Pelagibacteraceae</taxon>
        <taxon>Candidatus Pelagibacter</taxon>
    </lineage>
</organism>
<evidence type="ECO:0000313" key="2">
    <source>
        <dbReference type="EMBL" id="QIZ21219.1"/>
    </source>
</evidence>
<keyword evidence="3" id="KW-1185">Reference proteome</keyword>
<feature type="signal peptide" evidence="1">
    <location>
        <begin position="1"/>
        <end position="18"/>
    </location>
</feature>
<feature type="chain" id="PRO_5026219653" description="Lipoprotein" evidence="1">
    <location>
        <begin position="19"/>
        <end position="101"/>
    </location>
</feature>
<keyword evidence="1" id="KW-0732">Signal</keyword>
<name>A0A6H1Q546_9PROT</name>
<dbReference type="KEGG" id="peg:E5R92_05415"/>